<name>A0A1X4NDG7_9RHOB</name>
<evidence type="ECO:0000313" key="2">
    <source>
        <dbReference type="EMBL" id="OSQ44935.1"/>
    </source>
</evidence>
<reference evidence="2 3" key="1">
    <citation type="submission" date="2014-03" db="EMBL/GenBank/DDBJ databases">
        <title>The draft genome sequence of Marivita geojedonensis KCTC 23882.</title>
        <authorList>
            <person name="Lai Q."/>
            <person name="Shao Z."/>
        </authorList>
    </citation>
    <scope>NUCLEOTIDE SEQUENCE [LARGE SCALE GENOMIC DNA]</scope>
    <source>
        <strain evidence="2 3">DPG-138</strain>
    </source>
</reference>
<dbReference type="EMBL" id="JFKC01000028">
    <property type="protein sequence ID" value="OSQ44935.1"/>
    <property type="molecule type" value="Genomic_DNA"/>
</dbReference>
<evidence type="ECO:0000256" key="1">
    <source>
        <dbReference type="SAM" id="MobiDB-lite"/>
    </source>
</evidence>
<evidence type="ECO:0000313" key="3">
    <source>
        <dbReference type="Proteomes" id="UP000193926"/>
    </source>
</evidence>
<keyword evidence="3" id="KW-1185">Reference proteome</keyword>
<protein>
    <submittedName>
        <fullName evidence="2">Uncharacterized protein</fullName>
    </submittedName>
</protein>
<gene>
    <name evidence="2" type="ORF">MGEO_18495</name>
</gene>
<proteinExistence type="predicted"/>
<feature type="region of interest" description="Disordered" evidence="1">
    <location>
        <begin position="1"/>
        <end position="25"/>
    </location>
</feature>
<dbReference type="AlphaFoldDB" id="A0A1X4NDG7"/>
<comment type="caution">
    <text evidence="2">The sequence shown here is derived from an EMBL/GenBank/DDBJ whole genome shotgun (WGS) entry which is preliminary data.</text>
</comment>
<dbReference type="STRING" id="1123756.MGEO_18495"/>
<dbReference type="Proteomes" id="UP000193926">
    <property type="component" value="Unassembled WGS sequence"/>
</dbReference>
<accession>A0A1X4NDG7</accession>
<organism evidence="2 3">
    <name type="scientific">Marivita geojedonensis</name>
    <dbReference type="NCBI Taxonomy" id="1123756"/>
    <lineage>
        <taxon>Bacteria</taxon>
        <taxon>Pseudomonadati</taxon>
        <taxon>Pseudomonadota</taxon>
        <taxon>Alphaproteobacteria</taxon>
        <taxon>Rhodobacterales</taxon>
        <taxon>Roseobacteraceae</taxon>
        <taxon>Marivita</taxon>
    </lineage>
</organism>
<sequence>MIDQRANPGAAATATGADSKFEAEKPLTQNTPQIVFFASFYWDRRSGSVERLRSFAGIAT</sequence>